<dbReference type="AlphaFoldDB" id="T0HAH1"/>
<comment type="caution">
    <text evidence="1">The sequence shown here is derived from an EMBL/GenBank/DDBJ whole genome shotgun (WGS) entry which is preliminary data.</text>
</comment>
<reference evidence="1 2" key="1">
    <citation type="journal article" date="2013" name="Genome Announc.">
        <title>Draft Genome Sequence of Sphingobium quisquiliarum Strain P25T, a Novel Hexachlorocyclohexane (HCH)-Degrading Bacterium Isolated from an HCH Dumpsite.</title>
        <authorList>
            <person name="Kumar Singh A."/>
            <person name="Sangwan N."/>
            <person name="Sharma A."/>
            <person name="Gupta V."/>
            <person name="Khurana J.P."/>
            <person name="Lal R."/>
        </authorList>
    </citation>
    <scope>NUCLEOTIDE SEQUENCE [LARGE SCALE GENOMIC DNA]</scope>
    <source>
        <strain evidence="1 2">P25</strain>
    </source>
</reference>
<keyword evidence="2" id="KW-1185">Reference proteome</keyword>
<gene>
    <name evidence="1" type="ORF">L288_06400</name>
</gene>
<dbReference type="PATRIC" id="fig|1329909.3.peg.1234"/>
<protein>
    <submittedName>
        <fullName evidence="1">Uncharacterized protein</fullName>
    </submittedName>
</protein>
<proteinExistence type="predicted"/>
<name>T0HAH1_9SPHN</name>
<evidence type="ECO:0000313" key="1">
    <source>
        <dbReference type="EMBL" id="EQB09143.1"/>
    </source>
</evidence>
<accession>T0HAH1</accession>
<dbReference type="EMBL" id="ATHO01000055">
    <property type="protein sequence ID" value="EQB09143.1"/>
    <property type="molecule type" value="Genomic_DNA"/>
</dbReference>
<dbReference type="Proteomes" id="UP000015525">
    <property type="component" value="Unassembled WGS sequence"/>
</dbReference>
<sequence length="90" mass="10296">MEIASDRRDALAFINSRKQLSCVNAPLLAALSHEWIWSRTWQRHIGRRFDAPGGALITPDGAHKHILYHWRDKKGDGCLKLVPAAQRERL</sequence>
<evidence type="ECO:0000313" key="2">
    <source>
        <dbReference type="Proteomes" id="UP000015525"/>
    </source>
</evidence>
<organism evidence="1 2">
    <name type="scientific">Sphingobium quisquiliarum P25</name>
    <dbReference type="NCBI Taxonomy" id="1329909"/>
    <lineage>
        <taxon>Bacteria</taxon>
        <taxon>Pseudomonadati</taxon>
        <taxon>Pseudomonadota</taxon>
        <taxon>Alphaproteobacteria</taxon>
        <taxon>Sphingomonadales</taxon>
        <taxon>Sphingomonadaceae</taxon>
        <taxon>Sphingobium</taxon>
    </lineage>
</organism>